<dbReference type="InParanoid" id="G2YBU3"/>
<dbReference type="HOGENOM" id="CLU_2497627_0_0_1"/>
<name>G2YBU3_BOTF4</name>
<sequence length="86" mass="9738">MLLRIILLDISDNIANQTTSVAMVPNDLYEANQIPALNRRSGFDPCDIVTSDLRFIIPVASACVYKCMCIQTAHINFHQYQIRILI</sequence>
<dbReference type="AlphaFoldDB" id="G2YBU3"/>
<gene>
    <name evidence="1" type="ORF">BofuT4_uP100880.1</name>
</gene>
<organism evidence="1 2">
    <name type="scientific">Botryotinia fuckeliana (strain T4)</name>
    <name type="common">Noble rot fungus</name>
    <name type="synonym">Botrytis cinerea</name>
    <dbReference type="NCBI Taxonomy" id="999810"/>
    <lineage>
        <taxon>Eukaryota</taxon>
        <taxon>Fungi</taxon>
        <taxon>Dikarya</taxon>
        <taxon>Ascomycota</taxon>
        <taxon>Pezizomycotina</taxon>
        <taxon>Leotiomycetes</taxon>
        <taxon>Helotiales</taxon>
        <taxon>Sclerotiniaceae</taxon>
        <taxon>Botrytis</taxon>
    </lineage>
</organism>
<dbReference type="EMBL" id="FQ790313">
    <property type="protein sequence ID" value="CCD34684.1"/>
    <property type="molecule type" value="Genomic_DNA"/>
</dbReference>
<protein>
    <submittedName>
        <fullName evidence="1">Uncharacterized protein</fullName>
    </submittedName>
</protein>
<reference evidence="2" key="1">
    <citation type="journal article" date="2011" name="PLoS Genet.">
        <title>Genomic analysis of the necrotrophic fungal pathogens Sclerotinia sclerotiorum and Botrytis cinerea.</title>
        <authorList>
            <person name="Amselem J."/>
            <person name="Cuomo C.A."/>
            <person name="van Kan J.A."/>
            <person name="Viaud M."/>
            <person name="Benito E.P."/>
            <person name="Couloux A."/>
            <person name="Coutinho P.M."/>
            <person name="de Vries R.P."/>
            <person name="Dyer P.S."/>
            <person name="Fillinger S."/>
            <person name="Fournier E."/>
            <person name="Gout L."/>
            <person name="Hahn M."/>
            <person name="Kohn L."/>
            <person name="Lapalu N."/>
            <person name="Plummer K.M."/>
            <person name="Pradier J.M."/>
            <person name="Quevillon E."/>
            <person name="Sharon A."/>
            <person name="Simon A."/>
            <person name="ten Have A."/>
            <person name="Tudzynski B."/>
            <person name="Tudzynski P."/>
            <person name="Wincker P."/>
            <person name="Andrew M."/>
            <person name="Anthouard V."/>
            <person name="Beever R.E."/>
            <person name="Beffa R."/>
            <person name="Benoit I."/>
            <person name="Bouzid O."/>
            <person name="Brault B."/>
            <person name="Chen Z."/>
            <person name="Choquer M."/>
            <person name="Collemare J."/>
            <person name="Cotton P."/>
            <person name="Danchin E.G."/>
            <person name="Da Silva C."/>
            <person name="Gautier A."/>
            <person name="Giraud C."/>
            <person name="Giraud T."/>
            <person name="Gonzalez C."/>
            <person name="Grossetete S."/>
            <person name="Guldener U."/>
            <person name="Henrissat B."/>
            <person name="Howlett B.J."/>
            <person name="Kodira C."/>
            <person name="Kretschmer M."/>
            <person name="Lappartient A."/>
            <person name="Leroch M."/>
            <person name="Levis C."/>
            <person name="Mauceli E."/>
            <person name="Neuveglise C."/>
            <person name="Oeser B."/>
            <person name="Pearson M."/>
            <person name="Poulain J."/>
            <person name="Poussereau N."/>
            <person name="Quesneville H."/>
            <person name="Rascle C."/>
            <person name="Schumacher J."/>
            <person name="Segurens B."/>
            <person name="Sexton A."/>
            <person name="Silva E."/>
            <person name="Sirven C."/>
            <person name="Soanes D.M."/>
            <person name="Talbot N.J."/>
            <person name="Templeton M."/>
            <person name="Yandava C."/>
            <person name="Yarden O."/>
            <person name="Zeng Q."/>
            <person name="Rollins J.A."/>
            <person name="Lebrun M.H."/>
            <person name="Dickman M."/>
        </authorList>
    </citation>
    <scope>NUCLEOTIDE SEQUENCE [LARGE SCALE GENOMIC DNA]</scope>
    <source>
        <strain evidence="2">T4</strain>
    </source>
</reference>
<evidence type="ECO:0000313" key="1">
    <source>
        <dbReference type="EMBL" id="CCD34684.1"/>
    </source>
</evidence>
<dbReference type="Proteomes" id="UP000008177">
    <property type="component" value="Unplaced contigs"/>
</dbReference>
<accession>G2YBU3</accession>
<evidence type="ECO:0000313" key="2">
    <source>
        <dbReference type="Proteomes" id="UP000008177"/>
    </source>
</evidence>
<proteinExistence type="predicted"/>